<protein>
    <submittedName>
        <fullName evidence="3">Uncharacterized protein</fullName>
    </submittedName>
</protein>
<gene>
    <name evidence="3" type="ORF">SOCEGT47_027460</name>
</gene>
<dbReference type="Gene3D" id="2.120.10.80">
    <property type="entry name" value="Kelch-type beta propeller"/>
    <property type="match status" value="2"/>
</dbReference>
<keyword evidence="1" id="KW-0880">Kelch repeat</keyword>
<dbReference type="Pfam" id="PF24681">
    <property type="entry name" value="Kelch_KLHDC2_KLHL20_DRC7"/>
    <property type="match status" value="2"/>
</dbReference>
<dbReference type="PANTHER" id="PTHR46344">
    <property type="entry name" value="OS02G0202900 PROTEIN"/>
    <property type="match status" value="1"/>
</dbReference>
<organism evidence="3 4">
    <name type="scientific">Sorangium cellulosum</name>
    <name type="common">Polyangium cellulosum</name>
    <dbReference type="NCBI Taxonomy" id="56"/>
    <lineage>
        <taxon>Bacteria</taxon>
        <taxon>Pseudomonadati</taxon>
        <taxon>Myxococcota</taxon>
        <taxon>Polyangia</taxon>
        <taxon>Polyangiales</taxon>
        <taxon>Polyangiaceae</taxon>
        <taxon>Sorangium</taxon>
    </lineage>
</organism>
<dbReference type="InterPro" id="IPR037293">
    <property type="entry name" value="Gal_Oxidase_central_sf"/>
</dbReference>
<dbReference type="PANTHER" id="PTHR46344:SF27">
    <property type="entry name" value="KELCH REPEAT SUPERFAMILY PROTEIN"/>
    <property type="match status" value="1"/>
</dbReference>
<sequence>MPVAGSTRQPGWWPLAILWSVTLGLLLGCSEAADPLDARALRRQFPEQADAILQGPFAFTLQGASFESSRTVDAPAALSGEPGLHPRFPRDGDGAVRFPLPDGSEVRVRELGASGAGEIAENAVAYARRGGTSFWTALEDGYEEWLLLEPGAVRRDAPVAAWQVDGAALRQRGEAVELADARGALQMRVTAPEAYAAGGRPVATRLVAQGERIELWVEAEGETVLVDPRWQRARSMAEIRYSHTATPLPDGRVLITGGYRVARAGDLHDTAEVFDPASGSWSTQAPMSSARAVHTATQLRDGRVLVVGGDNPEGALASVEVFDPASGSWSTQSPMTTPRQAHTATLLSDGRVLIAGGYGTDDRALASVEVFDPASGSWSTQAPMPTARAFHTATLLPDGRLLVAGGDTGLMEETEALASVEVFDPVSGTWSTESSLSTARAKHTATPLPDGRVLIAGGFDPETIIDSAEIFDPVSASWLPAGRRLTVRYMHSATPLSDGRVLIAGGYGAKPSLGGTVREALDTVELFDPVSGSWLSIKPLFTARGSHTATPLPDGSVLVAGGTAHGGLDSAEVLDPASGAWRSLDPLRTARYEQTTTVLRDGRVLVAGGRDSQSGRQTLLDSAEVFDPTSGEWLAVESMPAARRSHTATRLPDGRVLVAGGAHLEEEPVDGVEVFDPAAEQWQRIAPMITARWYHTATLLSDGRVLVAGGLGPDGALESAEVFDPASEQWLPVAPMITARRDHTATPLSDGRVLVTGGFSAAGAPLESAEVFDPASEQWLPVAPMITARAVHAATPLRDGRVVVSGGYASEGALARAEVFDPASGRWLPLGAMHFARIYHTATLLQDGWVLVSGGLDIASGPLQHHSTEAFDPASGTWVLLEPLLEGRAMHAATLLPDGGVLVTGGLGRSNAVAGVQIFRPMPNGSACSAEVECRSGVCTDGVCCDQRCDAYLCQACSELRGASANGVCTSLHPDYPPFACSPQTGEQLKPCRSVHDCVAGFVCDASGDCVPPPPGGGYVDHGGCRLATPAASRPSASGPLELGLLTLAALSTALRRRRHGARDLP</sequence>
<reference evidence="3 4" key="1">
    <citation type="submission" date="2015-09" db="EMBL/GenBank/DDBJ databases">
        <title>Sorangium comparison.</title>
        <authorList>
            <person name="Zaburannyi N."/>
            <person name="Bunk B."/>
            <person name="Overmann J."/>
            <person name="Mueller R."/>
        </authorList>
    </citation>
    <scope>NUCLEOTIDE SEQUENCE [LARGE SCALE GENOMIC DNA]</scope>
    <source>
        <strain evidence="3 4">So ceGT47</strain>
    </source>
</reference>
<dbReference type="SMART" id="SM00612">
    <property type="entry name" value="Kelch"/>
    <property type="match status" value="13"/>
</dbReference>
<evidence type="ECO:0000313" key="3">
    <source>
        <dbReference type="EMBL" id="AUX22245.1"/>
    </source>
</evidence>
<evidence type="ECO:0000256" key="1">
    <source>
        <dbReference type="ARBA" id="ARBA00022441"/>
    </source>
</evidence>
<dbReference type="AlphaFoldDB" id="A0A4P2PZC1"/>
<dbReference type="InterPro" id="IPR015915">
    <property type="entry name" value="Kelch-typ_b-propeller"/>
</dbReference>
<dbReference type="SUPFAM" id="SSF50965">
    <property type="entry name" value="Galactose oxidase, central domain"/>
    <property type="match status" value="3"/>
</dbReference>
<dbReference type="Proteomes" id="UP000295781">
    <property type="component" value="Chromosome"/>
</dbReference>
<keyword evidence="2" id="KW-0677">Repeat</keyword>
<dbReference type="RefSeq" id="WP_165373184.1">
    <property type="nucleotide sequence ID" value="NZ_CP012670.1"/>
</dbReference>
<proteinExistence type="predicted"/>
<accession>A0A4P2PZC1</accession>
<dbReference type="Pfam" id="PF01344">
    <property type="entry name" value="Kelch_1"/>
    <property type="match status" value="1"/>
</dbReference>
<evidence type="ECO:0000313" key="4">
    <source>
        <dbReference type="Proteomes" id="UP000295781"/>
    </source>
</evidence>
<dbReference type="Gene3D" id="2.130.10.80">
    <property type="entry name" value="Galactose oxidase/kelch, beta-propeller"/>
    <property type="match status" value="6"/>
</dbReference>
<name>A0A4P2PZC1_SORCE</name>
<dbReference type="EMBL" id="CP012670">
    <property type="protein sequence ID" value="AUX22245.1"/>
    <property type="molecule type" value="Genomic_DNA"/>
</dbReference>
<dbReference type="InterPro" id="IPR006652">
    <property type="entry name" value="Kelch_1"/>
</dbReference>
<dbReference type="InterPro" id="IPR011043">
    <property type="entry name" value="Gal_Oxase/kelch_b-propeller"/>
</dbReference>
<evidence type="ECO:0000256" key="2">
    <source>
        <dbReference type="ARBA" id="ARBA00022737"/>
    </source>
</evidence>